<dbReference type="NCBIfam" id="NF003962">
    <property type="entry name" value="PRK05454.2-5"/>
    <property type="match status" value="1"/>
</dbReference>
<evidence type="ECO:0000256" key="12">
    <source>
        <dbReference type="SAM" id="Phobius"/>
    </source>
</evidence>
<dbReference type="Gene3D" id="3.90.550.10">
    <property type="entry name" value="Spore Coat Polysaccharide Biosynthesis Protein SpsA, Chain A"/>
    <property type="match status" value="1"/>
</dbReference>
<dbReference type="GO" id="GO:0016758">
    <property type="term" value="F:hexosyltransferase activity"/>
    <property type="evidence" value="ECO:0007669"/>
    <property type="project" value="TreeGrafter"/>
</dbReference>
<reference evidence="14 15" key="1">
    <citation type="submission" date="2018-06" db="EMBL/GenBank/DDBJ databases">
        <title>Genomic Encyclopedia of Archaeal and Bacterial Type Strains, Phase II (KMG-II): from individual species to whole genera.</title>
        <authorList>
            <person name="Goeker M."/>
        </authorList>
    </citation>
    <scope>NUCLEOTIDE SEQUENCE [LARGE SCALE GENOMIC DNA]</scope>
    <source>
        <strain evidence="14 15">DSM 22009</strain>
    </source>
</reference>
<proteinExistence type="inferred from homology"/>
<keyword evidence="8 14" id="KW-0808">Transferase</keyword>
<feature type="transmembrane region" description="Helical" evidence="12">
    <location>
        <begin position="544"/>
        <end position="573"/>
    </location>
</feature>
<name>A0A2W7N832_9RHOB</name>
<comment type="caution">
    <text evidence="14">The sequence shown here is derived from an EMBL/GenBank/DDBJ whole genome shotgun (WGS) entry which is preliminary data.</text>
</comment>
<evidence type="ECO:0000313" key="15">
    <source>
        <dbReference type="Proteomes" id="UP000248916"/>
    </source>
</evidence>
<keyword evidence="7" id="KW-0328">Glycosyltransferase</keyword>
<evidence type="ECO:0000256" key="10">
    <source>
        <dbReference type="ARBA" id="ARBA00022989"/>
    </source>
</evidence>
<protein>
    <recommendedName>
        <fullName evidence="4">Glucans biosynthesis glucosyltransferase H</fullName>
    </recommendedName>
</protein>
<evidence type="ECO:0000256" key="1">
    <source>
        <dbReference type="ARBA" id="ARBA00004429"/>
    </source>
</evidence>
<dbReference type="GO" id="GO:0005886">
    <property type="term" value="C:plasma membrane"/>
    <property type="evidence" value="ECO:0007669"/>
    <property type="project" value="UniProtKB-SubCell"/>
</dbReference>
<gene>
    <name evidence="14" type="ORF">LX81_01946</name>
</gene>
<dbReference type="SUPFAM" id="SSF53448">
    <property type="entry name" value="Nucleotide-diphospho-sugar transferases"/>
    <property type="match status" value="1"/>
</dbReference>
<evidence type="ECO:0000256" key="6">
    <source>
        <dbReference type="ARBA" id="ARBA00022519"/>
    </source>
</evidence>
<evidence type="ECO:0000256" key="11">
    <source>
        <dbReference type="ARBA" id="ARBA00023136"/>
    </source>
</evidence>
<evidence type="ECO:0000313" key="14">
    <source>
        <dbReference type="EMBL" id="PZX16575.1"/>
    </source>
</evidence>
<dbReference type="Proteomes" id="UP000248916">
    <property type="component" value="Unassembled WGS sequence"/>
</dbReference>
<keyword evidence="9 12" id="KW-0812">Transmembrane</keyword>
<dbReference type="NCBIfam" id="NF003958">
    <property type="entry name" value="PRK05454.2-1"/>
    <property type="match status" value="1"/>
</dbReference>
<evidence type="ECO:0000256" key="7">
    <source>
        <dbReference type="ARBA" id="ARBA00022676"/>
    </source>
</evidence>
<dbReference type="InterPro" id="IPR050321">
    <property type="entry name" value="Glycosyltr_2/OpgH_subfam"/>
</dbReference>
<feature type="domain" description="Glycosyltransferase 2-like" evidence="13">
    <location>
        <begin position="220"/>
        <end position="412"/>
    </location>
</feature>
<evidence type="ECO:0000256" key="9">
    <source>
        <dbReference type="ARBA" id="ARBA00022692"/>
    </source>
</evidence>
<feature type="transmembrane region" description="Helical" evidence="12">
    <location>
        <begin position="446"/>
        <end position="471"/>
    </location>
</feature>
<evidence type="ECO:0000256" key="4">
    <source>
        <dbReference type="ARBA" id="ARBA00020585"/>
    </source>
</evidence>
<dbReference type="AlphaFoldDB" id="A0A2W7N832"/>
<comment type="similarity">
    <text evidence="3">Belongs to the glycosyltransferase 2 family. OpgH subfamily.</text>
</comment>
<evidence type="ECO:0000256" key="3">
    <source>
        <dbReference type="ARBA" id="ARBA00009337"/>
    </source>
</evidence>
<keyword evidence="10 12" id="KW-1133">Transmembrane helix</keyword>
<comment type="subcellular location">
    <subcellularLocation>
        <location evidence="1">Cell inner membrane</location>
        <topology evidence="1">Multi-pass membrane protein</topology>
    </subcellularLocation>
</comment>
<keyword evidence="6" id="KW-0997">Cell inner membrane</keyword>
<dbReference type="PANTHER" id="PTHR43867:SF5">
    <property type="entry name" value="GLUCANS BIOSYNTHESIS GLUCOSYLTRANSFERASE H"/>
    <property type="match status" value="1"/>
</dbReference>
<feature type="transmembrane region" description="Helical" evidence="12">
    <location>
        <begin position="80"/>
        <end position="104"/>
    </location>
</feature>
<organism evidence="14 15">
    <name type="scientific">Palleronia aestuarii</name>
    <dbReference type="NCBI Taxonomy" id="568105"/>
    <lineage>
        <taxon>Bacteria</taxon>
        <taxon>Pseudomonadati</taxon>
        <taxon>Pseudomonadota</taxon>
        <taxon>Alphaproteobacteria</taxon>
        <taxon>Rhodobacterales</taxon>
        <taxon>Roseobacteraceae</taxon>
        <taxon>Palleronia</taxon>
    </lineage>
</organism>
<accession>A0A2W7N832</accession>
<dbReference type="PANTHER" id="PTHR43867">
    <property type="entry name" value="CELLULOSE SYNTHASE CATALYTIC SUBUNIT A [UDP-FORMING]"/>
    <property type="match status" value="1"/>
</dbReference>
<comment type="pathway">
    <text evidence="2">Glycan metabolism; osmoregulated periplasmic glucan (OPG) biosynthesis.</text>
</comment>
<dbReference type="Pfam" id="PF13632">
    <property type="entry name" value="Glyco_trans_2_3"/>
    <property type="match status" value="1"/>
</dbReference>
<dbReference type="EMBL" id="QKZL01000006">
    <property type="protein sequence ID" value="PZX16575.1"/>
    <property type="molecule type" value="Genomic_DNA"/>
</dbReference>
<feature type="transmembrane region" description="Helical" evidence="12">
    <location>
        <begin position="47"/>
        <end position="68"/>
    </location>
</feature>
<feature type="transmembrane region" description="Helical" evidence="12">
    <location>
        <begin position="392"/>
        <end position="415"/>
    </location>
</feature>
<dbReference type="OrthoDB" id="9775281at2"/>
<dbReference type="InterPro" id="IPR029044">
    <property type="entry name" value="Nucleotide-diphossugar_trans"/>
</dbReference>
<keyword evidence="15" id="KW-1185">Reference proteome</keyword>
<evidence type="ECO:0000259" key="13">
    <source>
        <dbReference type="Pfam" id="PF13632"/>
    </source>
</evidence>
<sequence>MTRYDSELNSTPVEVPLAHPQQDFSARHHDAEVPVWKRLRGVWRMRVFTLLTAAAITVGVAIGLGDWLGEGRLSLIEAGLIGLVCFTFFWICFGVCSAALGLMIRFRQPPRPAPDAPSKPLKVALVVPIYHEDADAVMGNAGAMLADLSDRESEHSYELFALSDSQNPDIIASEQRAFRILQRDAALPAWYRRRENNTDRKTGNLSDWVARWGGRYDAMIVLDADSLMSAEALDGLACEMARDPSAGLIQSLPRLIGARSLFARLQQFSSAAYGWLLAEGLAAWAGQEGNYWGHNAIIRTRAFALCAGLPRLKAKGKGEGKLIMSHDFVEAGLLRRSGWAVRFLPRIAGSYEESPTSLVDYALRDRRWCHGNLQHLRLLCAKGFHPVSRFHLFAGAMAYLMSPAWFALLVVWALLGRGEDANVISYFSPENPLMPNWPEITGPKGLGMLIFMYVMLLAPKLMAAGALALTGTGYRAFGGIARFWGSFILEIFSAIALAPVLMIQQLLAVLRATFGLSGDWQPQRREGGSMPVIDLVRFHLLETILGFALVAGLFAGLISLWLIPIAASLALAVPLSWLSALDLGAWHSGKHMLLTPEMTEEPRIVTMARQWRARMKPASEKGWAAE</sequence>
<keyword evidence="5" id="KW-1003">Cell membrane</keyword>
<keyword evidence="11 12" id="KW-0472">Membrane</keyword>
<dbReference type="RefSeq" id="WP_111537187.1">
    <property type="nucleotide sequence ID" value="NZ_QKZL01000006.1"/>
</dbReference>
<dbReference type="InterPro" id="IPR001173">
    <property type="entry name" value="Glyco_trans_2-like"/>
</dbReference>
<evidence type="ECO:0000256" key="2">
    <source>
        <dbReference type="ARBA" id="ARBA00005001"/>
    </source>
</evidence>
<feature type="transmembrane region" description="Helical" evidence="12">
    <location>
        <begin position="483"/>
        <end position="507"/>
    </location>
</feature>
<evidence type="ECO:0000256" key="5">
    <source>
        <dbReference type="ARBA" id="ARBA00022475"/>
    </source>
</evidence>
<evidence type="ECO:0000256" key="8">
    <source>
        <dbReference type="ARBA" id="ARBA00022679"/>
    </source>
</evidence>